<dbReference type="SUPFAM" id="SSF82708">
    <property type="entry name" value="R3H domain"/>
    <property type="match status" value="1"/>
</dbReference>
<organism evidence="1 2">
    <name type="scientific">Brachionus calyciflorus</name>
    <dbReference type="NCBI Taxonomy" id="104777"/>
    <lineage>
        <taxon>Eukaryota</taxon>
        <taxon>Metazoa</taxon>
        <taxon>Spiralia</taxon>
        <taxon>Gnathifera</taxon>
        <taxon>Rotifera</taxon>
        <taxon>Eurotatoria</taxon>
        <taxon>Monogononta</taxon>
        <taxon>Pseudotrocha</taxon>
        <taxon>Ploima</taxon>
        <taxon>Brachionidae</taxon>
        <taxon>Brachionus</taxon>
    </lineage>
</organism>
<accession>A0A814AHN6</accession>
<dbReference type="GO" id="GO:0003676">
    <property type="term" value="F:nucleic acid binding"/>
    <property type="evidence" value="ECO:0007669"/>
    <property type="project" value="InterPro"/>
</dbReference>
<evidence type="ECO:0000313" key="1">
    <source>
        <dbReference type="EMBL" id="CAF0914359.1"/>
    </source>
</evidence>
<proteinExistence type="predicted"/>
<dbReference type="AlphaFoldDB" id="A0A814AHN6"/>
<sequence>MNDPKYLTESINSNNIEDIVNFMKDNDLILNRALPDGDINDFNIPIITNVNIDGQCINLDSNGIFLDNQSINLDFHRVVLENQSFYLVKPLSMMNDNEFINSIETIIQQMKNGEYQYYKFLSDLSIHQRNLIHTLCEKNGIPHVTTGTRYRVLTIGKE</sequence>
<dbReference type="InterPro" id="IPR036867">
    <property type="entry name" value="R3H_dom_sf"/>
</dbReference>
<dbReference type="Proteomes" id="UP000663879">
    <property type="component" value="Unassembled WGS sequence"/>
</dbReference>
<evidence type="ECO:0000313" key="2">
    <source>
        <dbReference type="Proteomes" id="UP000663879"/>
    </source>
</evidence>
<protein>
    <recommendedName>
        <fullName evidence="3">R3H domain-containing protein</fullName>
    </recommendedName>
</protein>
<name>A0A814AHN6_9BILA</name>
<dbReference type="Gene3D" id="3.30.1370.50">
    <property type="entry name" value="R3H-like domain"/>
    <property type="match status" value="1"/>
</dbReference>
<comment type="caution">
    <text evidence="1">The sequence shown here is derived from an EMBL/GenBank/DDBJ whole genome shotgun (WGS) entry which is preliminary data.</text>
</comment>
<evidence type="ECO:0008006" key="3">
    <source>
        <dbReference type="Google" id="ProtNLM"/>
    </source>
</evidence>
<keyword evidence="2" id="KW-1185">Reference proteome</keyword>
<gene>
    <name evidence="1" type="ORF">OXX778_LOCUS12068</name>
</gene>
<dbReference type="EMBL" id="CAJNOC010002129">
    <property type="protein sequence ID" value="CAF0914359.1"/>
    <property type="molecule type" value="Genomic_DNA"/>
</dbReference>
<reference evidence="1" key="1">
    <citation type="submission" date="2021-02" db="EMBL/GenBank/DDBJ databases">
        <authorList>
            <person name="Nowell W R."/>
        </authorList>
    </citation>
    <scope>NUCLEOTIDE SEQUENCE</scope>
    <source>
        <strain evidence="1">Ploen Becks lab</strain>
    </source>
</reference>